<dbReference type="RefSeq" id="WP_186682579.1">
    <property type="nucleotide sequence ID" value="NZ_CP077093.1"/>
</dbReference>
<dbReference type="EMBL" id="CP077093">
    <property type="protein sequence ID" value="QXI29287.1"/>
    <property type="molecule type" value="Genomic_DNA"/>
</dbReference>
<dbReference type="Proteomes" id="UP000634530">
    <property type="component" value="Chromosome"/>
</dbReference>
<sequence>MTRTVFTHAAIRSIDMQELYLADKVGHQAASKYFGELEDVEQRLNDHPESGQLCLQAAELGAIQYRELNYNPYRVIYSHDAASDTAVVHLVLNQAQNVRDWLVHYCLIKDLD</sequence>
<organism evidence="2 3">
    <name type="scientific">Pseudomonas vanderleydeniana</name>
    <dbReference type="NCBI Taxonomy" id="2745495"/>
    <lineage>
        <taxon>Bacteria</taxon>
        <taxon>Pseudomonadati</taxon>
        <taxon>Pseudomonadota</taxon>
        <taxon>Gammaproteobacteria</taxon>
        <taxon>Pseudomonadales</taxon>
        <taxon>Pseudomonadaceae</taxon>
        <taxon>Pseudomonas</taxon>
    </lineage>
</organism>
<protein>
    <submittedName>
        <fullName evidence="2">Type II toxin-antitoxin system RelE/ParE family toxin</fullName>
    </submittedName>
</protein>
<accession>A0A9E6PLT5</accession>
<dbReference type="AlphaFoldDB" id="A0A9E6PLT5"/>
<evidence type="ECO:0000256" key="1">
    <source>
        <dbReference type="ARBA" id="ARBA00022649"/>
    </source>
</evidence>
<gene>
    <name evidence="2" type="ORF">HU752_004790</name>
</gene>
<dbReference type="Gene3D" id="3.30.2310.20">
    <property type="entry name" value="RelE-like"/>
    <property type="match status" value="1"/>
</dbReference>
<proteinExistence type="predicted"/>
<evidence type="ECO:0000313" key="3">
    <source>
        <dbReference type="Proteomes" id="UP000634530"/>
    </source>
</evidence>
<dbReference type="InterPro" id="IPR007712">
    <property type="entry name" value="RelE/ParE_toxin"/>
</dbReference>
<evidence type="ECO:0000313" key="2">
    <source>
        <dbReference type="EMBL" id="QXI29287.1"/>
    </source>
</evidence>
<keyword evidence="1" id="KW-1277">Toxin-antitoxin system</keyword>
<name>A0A9E6PLT5_9PSED</name>
<reference evidence="2 3" key="1">
    <citation type="journal article" date="2020" name="Microorganisms">
        <title>Reliable Identification of Environmental Pseudomonas Isolates Using the rpoD Gene.</title>
        <authorList>
            <consortium name="The Broad Institute Genome Sequencing Platform"/>
            <person name="Girard L."/>
            <person name="Lood C."/>
            <person name="Rokni-Zadeh H."/>
            <person name="van Noort V."/>
            <person name="Lavigne R."/>
            <person name="De Mot R."/>
        </authorList>
    </citation>
    <scope>NUCLEOTIDE SEQUENCE [LARGE SCALE GENOMIC DNA]</scope>
    <source>
        <strain evidence="2 3">RW8P3</strain>
    </source>
</reference>
<keyword evidence="3" id="KW-1185">Reference proteome</keyword>
<dbReference type="Pfam" id="PF05016">
    <property type="entry name" value="ParE_toxin"/>
    <property type="match status" value="1"/>
</dbReference>
<reference evidence="2 3" key="2">
    <citation type="journal article" date="2021" name="Microorganisms">
        <title>The Ever-Expanding Pseudomonas Genus: Description of 43 New Species and Partition of the Pseudomonas putida Group.</title>
        <authorList>
            <person name="Girard L."/>
            <person name="Lood C."/>
            <person name="Hofte M."/>
            <person name="Vandamme P."/>
            <person name="Rokni-Zadeh H."/>
            <person name="van Noort V."/>
            <person name="Lavigne R."/>
            <person name="De Mot R."/>
        </authorList>
    </citation>
    <scope>NUCLEOTIDE SEQUENCE [LARGE SCALE GENOMIC DNA]</scope>
    <source>
        <strain evidence="2 3">RW8P3</strain>
    </source>
</reference>
<dbReference type="InterPro" id="IPR035093">
    <property type="entry name" value="RelE/ParE_toxin_dom_sf"/>
</dbReference>
<dbReference type="KEGG" id="pvw:HU752_004790"/>